<dbReference type="InterPro" id="IPR047959">
    <property type="entry name" value="Transpos_IS5"/>
</dbReference>
<dbReference type="Pfam" id="PF01609">
    <property type="entry name" value="DDE_Tnp_1"/>
    <property type="match status" value="1"/>
</dbReference>
<comment type="function">
    <text evidence="1">Involved in the transposition of the insertion sequence IS5.</text>
</comment>
<dbReference type="Pfam" id="PF05598">
    <property type="entry name" value="DUF772"/>
    <property type="match status" value="1"/>
</dbReference>
<dbReference type="KEGG" id="tog:HNI00_16775"/>
<keyword evidence="4" id="KW-0238">DNA-binding</keyword>
<dbReference type="KEGG" id="tog:HNI00_16245"/>
<dbReference type="InterPro" id="IPR008490">
    <property type="entry name" value="Transposase_InsH_N"/>
</dbReference>
<evidence type="ECO:0000313" key="9">
    <source>
        <dbReference type="EMBL" id="WOB44525.1"/>
    </source>
</evidence>
<gene>
    <name evidence="9" type="ORF">HNI00_16245</name>
    <name evidence="10" type="ORF">HNI00_16775</name>
</gene>
<evidence type="ECO:0000256" key="4">
    <source>
        <dbReference type="ARBA" id="ARBA00023125"/>
    </source>
</evidence>
<feature type="region of interest" description="Disordered" evidence="6">
    <location>
        <begin position="270"/>
        <end position="290"/>
    </location>
</feature>
<keyword evidence="5" id="KW-0233">DNA recombination</keyword>
<organism evidence="10">
    <name type="scientific">Thermoleptolyngbya oregonensis NK1-22</name>
    <dbReference type="NCBI Taxonomy" id="2547457"/>
    <lineage>
        <taxon>Bacteria</taxon>
        <taxon>Bacillati</taxon>
        <taxon>Cyanobacteriota</taxon>
        <taxon>Cyanophyceae</taxon>
        <taxon>Oculatellales</taxon>
        <taxon>Oculatellaceae</taxon>
        <taxon>Thermoleptolyngbya</taxon>
    </lineage>
</organism>
<keyword evidence="3" id="KW-0815">Transposition</keyword>
<feature type="domain" description="Transposase IS4-like" evidence="7">
    <location>
        <begin position="140"/>
        <end position="330"/>
    </location>
</feature>
<dbReference type="AlphaFoldDB" id="A0AA96YD06"/>
<evidence type="ECO:0000259" key="7">
    <source>
        <dbReference type="Pfam" id="PF01609"/>
    </source>
</evidence>
<dbReference type="GO" id="GO:0003677">
    <property type="term" value="F:DNA binding"/>
    <property type="evidence" value="ECO:0007669"/>
    <property type="project" value="UniProtKB-KW"/>
</dbReference>
<name>A0AA96YD06_9CYAN</name>
<feature type="domain" description="Transposase InsH N-terminal" evidence="8">
    <location>
        <begin position="14"/>
        <end position="111"/>
    </location>
</feature>
<dbReference type="EMBL" id="CP053540">
    <property type="protein sequence ID" value="WOB44615.1"/>
    <property type="molecule type" value="Genomic_DNA"/>
</dbReference>
<dbReference type="GO" id="GO:0006313">
    <property type="term" value="P:DNA transposition"/>
    <property type="evidence" value="ECO:0007669"/>
    <property type="project" value="InterPro"/>
</dbReference>
<comment type="similarity">
    <text evidence="2">Belongs to the transposase 11 family.</text>
</comment>
<dbReference type="PANTHER" id="PTHR35604">
    <property type="entry name" value="TRANSPOSASE INSH FOR INSERTION SEQUENCE ELEMENT IS5A-RELATED"/>
    <property type="match status" value="1"/>
</dbReference>
<evidence type="ECO:0000259" key="8">
    <source>
        <dbReference type="Pfam" id="PF05598"/>
    </source>
</evidence>
<dbReference type="PANTHER" id="PTHR35604:SF2">
    <property type="entry name" value="TRANSPOSASE INSH FOR INSERTION SEQUENCE ELEMENT IS5A-RELATED"/>
    <property type="match status" value="1"/>
</dbReference>
<accession>A0AA96YD06</accession>
<evidence type="ECO:0000256" key="2">
    <source>
        <dbReference type="ARBA" id="ARBA00010075"/>
    </source>
</evidence>
<dbReference type="RefSeq" id="WP_316787596.1">
    <property type="nucleotide sequence ID" value="NZ_CP053540.1"/>
</dbReference>
<reference evidence="10" key="1">
    <citation type="submission" date="2020-05" db="EMBL/GenBank/DDBJ databases">
        <authorList>
            <person name="Zhu T."/>
            <person name="Keshari N."/>
            <person name="Lu X."/>
        </authorList>
    </citation>
    <scope>NUCLEOTIDE SEQUENCE</scope>
    <source>
        <strain evidence="10">NK1-22</strain>
    </source>
</reference>
<dbReference type="NCBIfam" id="NF033581">
    <property type="entry name" value="transpos_IS5_4"/>
    <property type="match status" value="1"/>
</dbReference>
<dbReference type="EMBL" id="CP053540">
    <property type="protein sequence ID" value="WOB44525.1"/>
    <property type="molecule type" value="Genomic_DNA"/>
</dbReference>
<evidence type="ECO:0000256" key="5">
    <source>
        <dbReference type="ARBA" id="ARBA00023172"/>
    </source>
</evidence>
<sequence length="342" mass="39544">MSQAGFWDWEERQAKLRQKKDLLVRLNQIVPWEDFRPTLEKIHDKPRKSNAGRKAIDVVVMFKLLILQQLYNISDEELEYQVSDRLSFMQFMGFSLSDEVPDATTVWLFRKQLIEQGLIEALFEQFDGYLIKQGYAAKGGQIVDATLIPVPKQHNSNSENQQLKQGEIPQDWQDKPHQLAQKDTDARWTKKRGVCHFGYKNHVSIDAEYGLIRQYQVTDAAVHDSQVLGHLLDDDNEAGSVWADSAYRSEAIEQVLALMGFDSQIHERSYRNRPLSEEQQHSNRTKSKTRSKVEHVFGAWIMQMGGKLVRVIGMVRVKASLGLKNLTYNLMRYTFLQTQVAD</sequence>
<protein>
    <submittedName>
        <fullName evidence="10">IS5 family transposase</fullName>
    </submittedName>
</protein>
<dbReference type="GO" id="GO:0004803">
    <property type="term" value="F:transposase activity"/>
    <property type="evidence" value="ECO:0007669"/>
    <property type="project" value="InterPro"/>
</dbReference>
<proteinExistence type="inferred from homology"/>
<evidence type="ECO:0000256" key="6">
    <source>
        <dbReference type="SAM" id="MobiDB-lite"/>
    </source>
</evidence>
<feature type="compositionally biased region" description="Basic and acidic residues" evidence="6">
    <location>
        <begin position="270"/>
        <end position="281"/>
    </location>
</feature>
<evidence type="ECO:0000256" key="1">
    <source>
        <dbReference type="ARBA" id="ARBA00003544"/>
    </source>
</evidence>
<evidence type="ECO:0000256" key="3">
    <source>
        <dbReference type="ARBA" id="ARBA00022578"/>
    </source>
</evidence>
<dbReference type="InterPro" id="IPR002559">
    <property type="entry name" value="Transposase_11"/>
</dbReference>
<evidence type="ECO:0000313" key="10">
    <source>
        <dbReference type="EMBL" id="WOB44615.1"/>
    </source>
</evidence>